<sequence length="833" mass="92284">MACHWKVNWMDESATSSFFGLASSLSKASHAVAAILFAVMAHKMGDIKPALLAGRLITLIGCLLYLAVEFFPVDKRFVLLTAYLLFGIGFSTSPLLRALISRQSSLDNRSTAFAFVHTAHLLSILTGAVVQLTFAGLPYPGFEILPNIKVHIYTVPIWLALLTNIIVIFVIIFKLEDRKKEIDLDTVPSSFSLTYLRREFARLRSLSLPWILIGVIVLEKCLVGTFPSAIPVLSGPMMSAIYGKTGQETVIILALQQTATGGMAIVLSLSFVFGGLGRIISTRVLFLVATTVVISTAILTFPYPNPVSTIALFNESTRTGCNPDEYSWCFTNSATPFFLFIIPVAATLGFAIPSAMLSLDTIYSRLLGDIDQSVMQAVIVIVDDISHVFLPLAATAIFTSSGYDTISIGIGSIFIGAAVIWMISWRAMRPYTEIEIRPTENSLSITKNRLEEVATLPKSGIQRSLMHNSFAPRSIEENANLTLGAYSPIQNRFHELEKDIHGTVRWFDSLKVFGIISSDNAAKEGVFIHINDLERSGLTTLNEGDKVIFDLKPGNRPKAVNNIRSNTGAKMRMSDPFLFCLLLLCISLVTGQQQKTILKEIEKDVHGTVKWFNEIKGFGFIVPDDSKKGKEIFVHISALQKSNQKIYDQDRVVFDLELGEKPIAVNEIEKDVRGTVKWFNELKGYGFIVPDDRRKGKEIFVHSSSLNGNIISEDDRVIFDLELGEKVTAINEIKKGVKGTVKWFNESKGFGFINCENASKKQVIFDLVNVKIDTEMTAELYAIKINFLTIMSIITTAHRSPFTGSNMCIHTSVFDYDHKSIVIFQVAGDETVL</sequence>
<dbReference type="OrthoDB" id="370281at2759"/>
<dbReference type="PANTHER" id="PTHR23510">
    <property type="entry name" value="INNER MEMBRANE TRANSPORT PROTEIN YAJR"/>
    <property type="match status" value="1"/>
</dbReference>
<comment type="subcellular location">
    <subcellularLocation>
        <location evidence="1">Membrane</location>
        <topology evidence="1">Multi-pass membrane protein</topology>
    </subcellularLocation>
</comment>
<keyword evidence="6" id="KW-1185">Reference proteome</keyword>
<reference evidence="5" key="2">
    <citation type="submission" date="2022-06" db="UniProtKB">
        <authorList>
            <consortium name="EnsemblMetazoa"/>
        </authorList>
    </citation>
    <scope>IDENTIFICATION</scope>
    <source>
        <strain evidence="5">PS312</strain>
    </source>
</reference>
<accession>A0A8R1UEX6</accession>
<dbReference type="InterPro" id="IPR002059">
    <property type="entry name" value="CSP_DNA-bd"/>
</dbReference>
<gene>
    <name evidence="5" type="primary">WBGene00110545</name>
</gene>
<evidence type="ECO:0000256" key="1">
    <source>
        <dbReference type="ARBA" id="ARBA00004141"/>
    </source>
</evidence>
<dbReference type="AlphaFoldDB" id="A0A2A6B675"/>
<reference evidence="6" key="1">
    <citation type="journal article" date="2008" name="Nat. Genet.">
        <title>The Pristionchus pacificus genome provides a unique perspective on nematode lifestyle and parasitism.</title>
        <authorList>
            <person name="Dieterich C."/>
            <person name="Clifton S.W."/>
            <person name="Schuster L.N."/>
            <person name="Chinwalla A."/>
            <person name="Delehaunty K."/>
            <person name="Dinkelacker I."/>
            <person name="Fulton L."/>
            <person name="Fulton R."/>
            <person name="Godfrey J."/>
            <person name="Minx P."/>
            <person name="Mitreva M."/>
            <person name="Roeseler W."/>
            <person name="Tian H."/>
            <person name="Witte H."/>
            <person name="Yang S.P."/>
            <person name="Wilson R.K."/>
            <person name="Sommer R.J."/>
        </authorList>
    </citation>
    <scope>NUCLEOTIDE SEQUENCE [LARGE SCALE GENOMIC DNA]</scope>
    <source>
        <strain evidence="6">PS312</strain>
    </source>
</reference>
<dbReference type="PANTHER" id="PTHR23510:SF25">
    <property type="entry name" value="MFS DOMAIN-CONTAINING PROTEIN"/>
    <property type="match status" value="1"/>
</dbReference>
<evidence type="ECO:0000313" key="6">
    <source>
        <dbReference type="Proteomes" id="UP000005239"/>
    </source>
</evidence>
<name>A0A2A6B675_PRIPA</name>
<proteinExistence type="predicted"/>
<dbReference type="Gene3D" id="2.40.50.140">
    <property type="entry name" value="Nucleic acid-binding proteins"/>
    <property type="match status" value="4"/>
</dbReference>
<dbReference type="SMART" id="SM00357">
    <property type="entry name" value="CSP"/>
    <property type="match status" value="4"/>
</dbReference>
<dbReference type="Gene3D" id="1.20.1250.20">
    <property type="entry name" value="MFS general substrate transporter like domains"/>
    <property type="match status" value="1"/>
</dbReference>
<dbReference type="CDD" id="cd04458">
    <property type="entry name" value="CSP_CDS"/>
    <property type="match status" value="3"/>
</dbReference>
<dbReference type="EnsemblMetazoa" id="PPA20991.1">
    <property type="protein sequence ID" value="PPA20991.1"/>
    <property type="gene ID" value="WBGene00110545"/>
</dbReference>
<keyword evidence="4" id="KW-0472">Membrane</keyword>
<evidence type="ECO:0000256" key="3">
    <source>
        <dbReference type="ARBA" id="ARBA00022989"/>
    </source>
</evidence>
<protein>
    <submittedName>
        <fullName evidence="5">Uncharacterized protein</fullName>
    </submittedName>
</protein>
<accession>A0A2A6B675</accession>
<dbReference type="InterPro" id="IPR036259">
    <property type="entry name" value="MFS_trans_sf"/>
</dbReference>
<evidence type="ECO:0000256" key="4">
    <source>
        <dbReference type="ARBA" id="ARBA00023136"/>
    </source>
</evidence>
<evidence type="ECO:0000256" key="2">
    <source>
        <dbReference type="ARBA" id="ARBA00022692"/>
    </source>
</evidence>
<dbReference type="SUPFAM" id="SSF103473">
    <property type="entry name" value="MFS general substrate transporter"/>
    <property type="match status" value="1"/>
</dbReference>
<dbReference type="GO" id="GO:0022857">
    <property type="term" value="F:transmembrane transporter activity"/>
    <property type="evidence" value="ECO:0000318"/>
    <property type="project" value="GO_Central"/>
</dbReference>
<dbReference type="SUPFAM" id="SSF50249">
    <property type="entry name" value="Nucleic acid-binding proteins"/>
    <property type="match status" value="4"/>
</dbReference>
<keyword evidence="2" id="KW-0812">Transmembrane</keyword>
<evidence type="ECO:0000313" key="5">
    <source>
        <dbReference type="EnsemblMetazoa" id="PPA20991.1"/>
    </source>
</evidence>
<keyword evidence="3" id="KW-1133">Transmembrane helix</keyword>
<dbReference type="GO" id="GO:0005765">
    <property type="term" value="C:lysosomal membrane"/>
    <property type="evidence" value="ECO:0000318"/>
    <property type="project" value="GO_Central"/>
</dbReference>
<dbReference type="PROSITE" id="PS51857">
    <property type="entry name" value="CSD_2"/>
    <property type="match status" value="3"/>
</dbReference>
<dbReference type="Proteomes" id="UP000005239">
    <property type="component" value="Unassembled WGS sequence"/>
</dbReference>
<dbReference type="Pfam" id="PF00313">
    <property type="entry name" value="CSD"/>
    <property type="match status" value="4"/>
</dbReference>
<organism evidence="5 6">
    <name type="scientific">Pristionchus pacificus</name>
    <name type="common">Parasitic nematode worm</name>
    <dbReference type="NCBI Taxonomy" id="54126"/>
    <lineage>
        <taxon>Eukaryota</taxon>
        <taxon>Metazoa</taxon>
        <taxon>Ecdysozoa</taxon>
        <taxon>Nematoda</taxon>
        <taxon>Chromadorea</taxon>
        <taxon>Rhabditida</taxon>
        <taxon>Rhabditina</taxon>
        <taxon>Diplogasteromorpha</taxon>
        <taxon>Diplogasteroidea</taxon>
        <taxon>Neodiplogasteridae</taxon>
        <taxon>Pristionchus</taxon>
    </lineage>
</organism>
<dbReference type="InterPro" id="IPR051068">
    <property type="entry name" value="MFS_Domain-Containing_Protein"/>
</dbReference>
<dbReference type="InterPro" id="IPR012340">
    <property type="entry name" value="NA-bd_OB-fold"/>
</dbReference>
<dbReference type="GO" id="GO:0003676">
    <property type="term" value="F:nucleic acid binding"/>
    <property type="evidence" value="ECO:0007669"/>
    <property type="project" value="InterPro"/>
</dbReference>
<dbReference type="InterPro" id="IPR011129">
    <property type="entry name" value="CSD"/>
</dbReference>